<evidence type="ECO:0000256" key="1">
    <source>
        <dbReference type="ARBA" id="ARBA00004141"/>
    </source>
</evidence>
<keyword evidence="10" id="KW-1185">Reference proteome</keyword>
<evidence type="ECO:0000256" key="4">
    <source>
        <dbReference type="ARBA" id="ARBA00022989"/>
    </source>
</evidence>
<protein>
    <recommendedName>
        <fullName evidence="6">Synaptogyrin</fullName>
    </recommendedName>
</protein>
<keyword evidence="3 6" id="KW-0812">Transmembrane</keyword>
<evidence type="ECO:0000256" key="3">
    <source>
        <dbReference type="ARBA" id="ARBA00022692"/>
    </source>
</evidence>
<evidence type="ECO:0000259" key="8">
    <source>
        <dbReference type="PROSITE" id="PS51225"/>
    </source>
</evidence>
<reference evidence="9" key="1">
    <citation type="submission" date="2021-05" db="EMBL/GenBank/DDBJ databases">
        <authorList>
            <person name="Tigano A."/>
        </authorList>
    </citation>
    <scope>NUCLEOTIDE SEQUENCE</scope>
</reference>
<dbReference type="GO" id="GO:0030672">
    <property type="term" value="C:synaptic vesicle membrane"/>
    <property type="evidence" value="ECO:0007669"/>
    <property type="project" value="TreeGrafter"/>
</dbReference>
<feature type="transmembrane region" description="Helical" evidence="6">
    <location>
        <begin position="30"/>
        <end position="49"/>
    </location>
</feature>
<dbReference type="InterPro" id="IPR016579">
    <property type="entry name" value="Synaptogyrin"/>
</dbReference>
<comment type="caution">
    <text evidence="9">The sequence shown here is derived from an EMBL/GenBank/DDBJ whole genome shotgun (WGS) entry which is preliminary data.</text>
</comment>
<dbReference type="AlphaFoldDB" id="A0A8S4AYM6"/>
<dbReference type="PROSITE" id="PS51225">
    <property type="entry name" value="MARVEL"/>
    <property type="match status" value="1"/>
</dbReference>
<gene>
    <name evidence="9" type="ORF">MMEN_LOCUS8860</name>
</gene>
<keyword evidence="4 6" id="KW-1133">Transmembrane helix</keyword>
<feature type="transmembrane region" description="Helical" evidence="6">
    <location>
        <begin position="69"/>
        <end position="92"/>
    </location>
</feature>
<keyword evidence="5 6" id="KW-0472">Membrane</keyword>
<evidence type="ECO:0000256" key="6">
    <source>
        <dbReference type="PIRNR" id="PIRNR011282"/>
    </source>
</evidence>
<sequence length="223" mass="24577">MQGSAYGASLAGGAFDLESFLKQPQTILRCLSWIFSIVVFASITAEGYINPTTQSEGKCMFNNNDQACSYGVGVGILAFLACVMFLMLDAYFPNISNAKERKYIVLGDLVFSAAWTFLWFICFCVLASQWSKTKAVDVVGDAARAVVAFSFFSIITWGLLTYFAYGRYRQGVNDFSQDYTDPAHDHSSPYPPAQFGNSGAPTGYQQSPFSNQEQPGQYQPPSY</sequence>
<feature type="compositionally biased region" description="Polar residues" evidence="7">
    <location>
        <begin position="195"/>
        <end position="223"/>
    </location>
</feature>
<evidence type="ECO:0000313" key="9">
    <source>
        <dbReference type="EMBL" id="CAG5897821.1"/>
    </source>
</evidence>
<proteinExistence type="inferred from homology"/>
<feature type="region of interest" description="Disordered" evidence="7">
    <location>
        <begin position="181"/>
        <end position="223"/>
    </location>
</feature>
<organism evidence="9 10">
    <name type="scientific">Menidia menidia</name>
    <name type="common">Atlantic silverside</name>
    <dbReference type="NCBI Taxonomy" id="238744"/>
    <lineage>
        <taxon>Eukaryota</taxon>
        <taxon>Metazoa</taxon>
        <taxon>Chordata</taxon>
        <taxon>Craniata</taxon>
        <taxon>Vertebrata</taxon>
        <taxon>Euteleostomi</taxon>
        <taxon>Actinopterygii</taxon>
        <taxon>Neopterygii</taxon>
        <taxon>Teleostei</taxon>
        <taxon>Neoteleostei</taxon>
        <taxon>Acanthomorphata</taxon>
        <taxon>Ovalentaria</taxon>
        <taxon>Atherinomorphae</taxon>
        <taxon>Atheriniformes</taxon>
        <taxon>Atherinopsidae</taxon>
        <taxon>Menidiinae</taxon>
        <taxon>Menidia</taxon>
    </lineage>
</organism>
<feature type="transmembrane region" description="Helical" evidence="6">
    <location>
        <begin position="142"/>
        <end position="165"/>
    </location>
</feature>
<evidence type="ECO:0000256" key="5">
    <source>
        <dbReference type="ARBA" id="ARBA00023136"/>
    </source>
</evidence>
<dbReference type="EMBL" id="CAJRST010008890">
    <property type="protein sequence ID" value="CAG5897821.1"/>
    <property type="molecule type" value="Genomic_DNA"/>
</dbReference>
<comment type="similarity">
    <text evidence="2 6">Belongs to the synaptogyrin family.</text>
</comment>
<dbReference type="PANTHER" id="PTHR10838:SF19">
    <property type="entry name" value="SYNAPTOGYRIN-2 LIKE PROTEIN-RELATED"/>
    <property type="match status" value="1"/>
</dbReference>
<dbReference type="OrthoDB" id="10041611at2759"/>
<evidence type="ECO:0000256" key="7">
    <source>
        <dbReference type="SAM" id="MobiDB-lite"/>
    </source>
</evidence>
<dbReference type="PANTHER" id="PTHR10838">
    <property type="entry name" value="SYNAPTOGYRIN"/>
    <property type="match status" value="1"/>
</dbReference>
<dbReference type="Pfam" id="PF01284">
    <property type="entry name" value="MARVEL"/>
    <property type="match status" value="1"/>
</dbReference>
<evidence type="ECO:0000256" key="2">
    <source>
        <dbReference type="ARBA" id="ARBA00010252"/>
    </source>
</evidence>
<comment type="subcellular location">
    <subcellularLocation>
        <location evidence="1 6">Membrane</location>
        <topology evidence="1 6">Multi-pass membrane protein</topology>
    </subcellularLocation>
</comment>
<name>A0A8S4AYM6_9TELE</name>
<dbReference type="InterPro" id="IPR008253">
    <property type="entry name" value="Marvel"/>
</dbReference>
<accession>A0A8S4AYM6</accession>
<dbReference type="PIRSF" id="PIRSF011282">
    <property type="entry name" value="Synaptogyrin"/>
    <property type="match status" value="1"/>
</dbReference>
<feature type="transmembrane region" description="Helical" evidence="6">
    <location>
        <begin position="104"/>
        <end position="130"/>
    </location>
</feature>
<dbReference type="Proteomes" id="UP000677803">
    <property type="component" value="Unassembled WGS sequence"/>
</dbReference>
<dbReference type="GO" id="GO:0031594">
    <property type="term" value="C:neuromuscular junction"/>
    <property type="evidence" value="ECO:0007669"/>
    <property type="project" value="TreeGrafter"/>
</dbReference>
<feature type="domain" description="MARVEL" evidence="8">
    <location>
        <begin position="20"/>
        <end position="169"/>
    </location>
</feature>
<evidence type="ECO:0000313" key="10">
    <source>
        <dbReference type="Proteomes" id="UP000677803"/>
    </source>
</evidence>